<dbReference type="InterPro" id="IPR057712">
    <property type="entry name" value="DUF7952"/>
</dbReference>
<evidence type="ECO:0000256" key="3">
    <source>
        <dbReference type="ARBA" id="ARBA00022771"/>
    </source>
</evidence>
<name>A0AAV6VQH5_9ARAC</name>
<dbReference type="Pfam" id="PF25826">
    <property type="entry name" value="DUF7952"/>
    <property type="match status" value="1"/>
</dbReference>
<dbReference type="GO" id="GO:0008270">
    <property type="term" value="F:zinc ion binding"/>
    <property type="evidence" value="ECO:0007669"/>
    <property type="project" value="UniProtKB-KW"/>
</dbReference>
<keyword evidence="3" id="KW-0863">Zinc-finger</keyword>
<keyword evidence="4" id="KW-0862">Zinc</keyword>
<dbReference type="PANTHER" id="PTHR10865">
    <property type="entry name" value="METASTASIS-ASSOCIATED PROTEIN AND MESODERM INDUCTION EARLY RESPONSE PROTEIN"/>
    <property type="match status" value="1"/>
</dbReference>
<gene>
    <name evidence="9" type="ORF">JTE90_023522</name>
</gene>
<proteinExistence type="predicted"/>
<protein>
    <recommendedName>
        <fullName evidence="11">Mesoderm induction early response protein 1</fullName>
    </recommendedName>
</protein>
<dbReference type="GO" id="GO:0003714">
    <property type="term" value="F:transcription corepressor activity"/>
    <property type="evidence" value="ECO:0007669"/>
    <property type="project" value="TreeGrafter"/>
</dbReference>
<dbReference type="Pfam" id="PF01448">
    <property type="entry name" value="ELM2"/>
    <property type="match status" value="1"/>
</dbReference>
<keyword evidence="2" id="KW-0479">Metal-binding</keyword>
<dbReference type="GO" id="GO:0000122">
    <property type="term" value="P:negative regulation of transcription by RNA polymerase II"/>
    <property type="evidence" value="ECO:0007669"/>
    <property type="project" value="TreeGrafter"/>
</dbReference>
<keyword evidence="6" id="KW-0539">Nucleus</keyword>
<dbReference type="Gene3D" id="1.10.10.60">
    <property type="entry name" value="Homeodomain-like"/>
    <property type="match status" value="1"/>
</dbReference>
<organism evidence="9 10">
    <name type="scientific">Oedothorax gibbosus</name>
    <dbReference type="NCBI Taxonomy" id="931172"/>
    <lineage>
        <taxon>Eukaryota</taxon>
        <taxon>Metazoa</taxon>
        <taxon>Ecdysozoa</taxon>
        <taxon>Arthropoda</taxon>
        <taxon>Chelicerata</taxon>
        <taxon>Arachnida</taxon>
        <taxon>Araneae</taxon>
        <taxon>Araneomorphae</taxon>
        <taxon>Entelegynae</taxon>
        <taxon>Araneoidea</taxon>
        <taxon>Linyphiidae</taxon>
        <taxon>Erigoninae</taxon>
        <taxon>Oedothorax</taxon>
    </lineage>
</organism>
<evidence type="ECO:0000256" key="6">
    <source>
        <dbReference type="ARBA" id="ARBA00023242"/>
    </source>
</evidence>
<evidence type="ECO:0000259" key="8">
    <source>
        <dbReference type="PROSITE" id="PS51293"/>
    </source>
</evidence>
<dbReference type="InterPro" id="IPR040138">
    <property type="entry name" value="MIER/MTA"/>
</dbReference>
<dbReference type="AlphaFoldDB" id="A0AAV6VQH5"/>
<evidence type="ECO:0008006" key="11">
    <source>
        <dbReference type="Google" id="ProtNLM"/>
    </source>
</evidence>
<dbReference type="FunFam" id="1.10.10.60:FF:000012">
    <property type="entry name" value="Metastasis-associated 1 family, member 3"/>
    <property type="match status" value="1"/>
</dbReference>
<comment type="subcellular location">
    <subcellularLocation>
        <location evidence="1">Nucleus</location>
    </subcellularLocation>
</comment>
<dbReference type="Proteomes" id="UP000827092">
    <property type="component" value="Unassembled WGS sequence"/>
</dbReference>
<dbReference type="SUPFAM" id="SSF46689">
    <property type="entry name" value="Homeodomain-like"/>
    <property type="match status" value="1"/>
</dbReference>
<dbReference type="GO" id="GO:0042826">
    <property type="term" value="F:histone deacetylase binding"/>
    <property type="evidence" value="ECO:0007669"/>
    <property type="project" value="TreeGrafter"/>
</dbReference>
<keyword evidence="5" id="KW-0238">DNA-binding</keyword>
<comment type="caution">
    <text evidence="9">The sequence shown here is derived from an EMBL/GenBank/DDBJ whole genome shotgun (WGS) entry which is preliminary data.</text>
</comment>
<dbReference type="PANTHER" id="PTHR10865:SF28">
    <property type="entry name" value="ELM2 DOMAIN-CONTAINING PROTEIN"/>
    <property type="match status" value="1"/>
</dbReference>
<feature type="domain" description="ELM2" evidence="7">
    <location>
        <begin position="24"/>
        <end position="105"/>
    </location>
</feature>
<feature type="domain" description="SANT" evidence="8">
    <location>
        <begin position="109"/>
        <end position="160"/>
    </location>
</feature>
<evidence type="ECO:0000256" key="1">
    <source>
        <dbReference type="ARBA" id="ARBA00004123"/>
    </source>
</evidence>
<keyword evidence="10" id="KW-1185">Reference proteome</keyword>
<dbReference type="InterPro" id="IPR009057">
    <property type="entry name" value="Homeodomain-like_sf"/>
</dbReference>
<evidence type="ECO:0000256" key="5">
    <source>
        <dbReference type="ARBA" id="ARBA00023125"/>
    </source>
</evidence>
<evidence type="ECO:0000256" key="2">
    <source>
        <dbReference type="ARBA" id="ARBA00022723"/>
    </source>
</evidence>
<dbReference type="SMART" id="SM01189">
    <property type="entry name" value="ELM2"/>
    <property type="match status" value="1"/>
</dbReference>
<dbReference type="EMBL" id="JAFNEN010000036">
    <property type="protein sequence ID" value="KAG8198760.1"/>
    <property type="molecule type" value="Genomic_DNA"/>
</dbReference>
<evidence type="ECO:0000259" key="7">
    <source>
        <dbReference type="PROSITE" id="PS51156"/>
    </source>
</evidence>
<evidence type="ECO:0000313" key="10">
    <source>
        <dbReference type="Proteomes" id="UP000827092"/>
    </source>
</evidence>
<dbReference type="InterPro" id="IPR000949">
    <property type="entry name" value="ELM2_dom"/>
</dbReference>
<dbReference type="GO" id="GO:0005654">
    <property type="term" value="C:nucleoplasm"/>
    <property type="evidence" value="ECO:0007669"/>
    <property type="project" value="TreeGrafter"/>
</dbReference>
<evidence type="ECO:0000256" key="4">
    <source>
        <dbReference type="ARBA" id="ARBA00022833"/>
    </source>
</evidence>
<dbReference type="InterPro" id="IPR017884">
    <property type="entry name" value="SANT_dom"/>
</dbReference>
<accession>A0AAV6VQH5</accession>
<dbReference type="SMART" id="SM00717">
    <property type="entry name" value="SANT"/>
    <property type="match status" value="1"/>
</dbReference>
<reference evidence="9 10" key="1">
    <citation type="journal article" date="2022" name="Nat. Ecol. Evol.">
        <title>A masculinizing supergene underlies an exaggerated male reproductive morph in a spider.</title>
        <authorList>
            <person name="Hendrickx F."/>
            <person name="De Corte Z."/>
            <person name="Sonet G."/>
            <person name="Van Belleghem S.M."/>
            <person name="Kostlbacher S."/>
            <person name="Vangestel C."/>
        </authorList>
    </citation>
    <scope>NUCLEOTIDE SEQUENCE [LARGE SCALE GENOMIC DNA]</scope>
    <source>
        <strain evidence="9">W744_W776</strain>
    </source>
</reference>
<dbReference type="PROSITE" id="PS51293">
    <property type="entry name" value="SANT"/>
    <property type="match status" value="1"/>
</dbReference>
<dbReference type="InterPro" id="IPR001005">
    <property type="entry name" value="SANT/Myb"/>
</dbReference>
<dbReference type="PROSITE" id="PS51156">
    <property type="entry name" value="ELM2"/>
    <property type="match status" value="1"/>
</dbReference>
<dbReference type="GO" id="GO:0003677">
    <property type="term" value="F:DNA binding"/>
    <property type="evidence" value="ECO:0007669"/>
    <property type="project" value="UniProtKB-KW"/>
</dbReference>
<evidence type="ECO:0000313" key="9">
    <source>
        <dbReference type="EMBL" id="KAG8198760.1"/>
    </source>
</evidence>
<sequence length="174" mass="20500">MFWKLCGIRIPDEDEYNFNKGKKSTIRVGKAFQASVPDSPNALDEKKLGEDKLLWDPSILPEEMIEHYLKSIECRNGSEEERALWLLHRCSYNVEEAIMRHRCMIQSISQLDTWTEYEQDCFVKGVHKYGKNFNSVQKVIRSKSVEEVVDYYYARKVKIMQEKSESMKTKKCIS</sequence>